<dbReference type="Proteomes" id="UP000032680">
    <property type="component" value="Unassembled WGS sequence"/>
</dbReference>
<keyword evidence="1" id="KW-0472">Membrane</keyword>
<evidence type="ECO:0000256" key="1">
    <source>
        <dbReference type="SAM" id="Phobius"/>
    </source>
</evidence>
<name>A0A0D6P3M8_9PROT</name>
<gene>
    <name evidence="2" type="ORF">Asru_0086_41</name>
</gene>
<dbReference type="EMBL" id="BANB01000086">
    <property type="protein sequence ID" value="GAN76365.1"/>
    <property type="molecule type" value="Genomic_DNA"/>
</dbReference>
<keyword evidence="1" id="KW-0812">Transmembrane</keyword>
<keyword evidence="3" id="KW-1185">Reference proteome</keyword>
<evidence type="ECO:0000313" key="2">
    <source>
        <dbReference type="EMBL" id="GAN76365.1"/>
    </source>
</evidence>
<protein>
    <submittedName>
        <fullName evidence="2">Uncharacterized protein</fullName>
    </submittedName>
</protein>
<reference evidence="2 3" key="1">
    <citation type="submission" date="2012-11" db="EMBL/GenBank/DDBJ databases">
        <title>Whole genome sequence of Acidisphaera rubrifaciens HS-AP3.</title>
        <authorList>
            <person name="Azuma Y."/>
            <person name="Higashiura N."/>
            <person name="Hirakawa H."/>
            <person name="Matsushita K."/>
        </authorList>
    </citation>
    <scope>NUCLEOTIDE SEQUENCE [LARGE SCALE GENOMIC DNA]</scope>
    <source>
        <strain evidence="2 3">HS-AP3</strain>
    </source>
</reference>
<accession>A0A0D6P3M8</accession>
<evidence type="ECO:0000313" key="3">
    <source>
        <dbReference type="Proteomes" id="UP000032680"/>
    </source>
</evidence>
<organism evidence="2 3">
    <name type="scientific">Acidisphaera rubrifaciens HS-AP3</name>
    <dbReference type="NCBI Taxonomy" id="1231350"/>
    <lineage>
        <taxon>Bacteria</taxon>
        <taxon>Pseudomonadati</taxon>
        <taxon>Pseudomonadota</taxon>
        <taxon>Alphaproteobacteria</taxon>
        <taxon>Acetobacterales</taxon>
        <taxon>Acetobacteraceae</taxon>
        <taxon>Acidisphaera</taxon>
    </lineage>
</organism>
<dbReference type="AlphaFoldDB" id="A0A0D6P3M8"/>
<comment type="caution">
    <text evidence="2">The sequence shown here is derived from an EMBL/GenBank/DDBJ whole genome shotgun (WGS) entry which is preliminary data.</text>
</comment>
<keyword evidence="1" id="KW-1133">Transmembrane helix</keyword>
<dbReference type="RefSeq" id="WP_048860168.1">
    <property type="nucleotide sequence ID" value="NZ_BANB01000086.1"/>
</dbReference>
<sequence length="102" mass="9633">MSIGSNQPFRPAGTVGLAAGTASSAVALSGGGESVVVTNATASVAFVAFGATAAVTATPAGMPVLPGSRVLLAAHAHTRFAAAVLASGSGSLYFTLGDGSVV</sequence>
<proteinExistence type="predicted"/>
<feature type="transmembrane region" description="Helical" evidence="1">
    <location>
        <begin position="43"/>
        <end position="65"/>
    </location>
</feature>